<feature type="domain" description="C-type lectin" evidence="2">
    <location>
        <begin position="118"/>
        <end position="175"/>
    </location>
</feature>
<evidence type="ECO:0000313" key="3">
    <source>
        <dbReference type="EMBL" id="CAC5373781.1"/>
    </source>
</evidence>
<dbReference type="InterPro" id="IPR001304">
    <property type="entry name" value="C-type_lectin-like"/>
</dbReference>
<sequence>MITLRRNVIVKCSLLLFYLKISFSFAQKNVKKRDFVTTQGRRILPSSTTIMTKIIPSYVACAALCSKQGTCCCASYDRSTKHCNLDESCCPQIEPLQGAIVLKNSIVSLSCQSGWHKYENNCYYFSEEKRNWSDAGVTCKQYGSMLAEVKSSCENDYLKSKAAGLDGTTKRGNFWSFIDLVK</sequence>
<dbReference type="InterPro" id="IPR016187">
    <property type="entry name" value="CTDL_fold"/>
</dbReference>
<dbReference type="PROSITE" id="PS50041">
    <property type="entry name" value="C_TYPE_LECTIN_2"/>
    <property type="match status" value="1"/>
</dbReference>
<dbReference type="SUPFAM" id="SSF56436">
    <property type="entry name" value="C-type lectin-like"/>
    <property type="match status" value="1"/>
</dbReference>
<reference evidence="3 4" key="1">
    <citation type="submission" date="2020-06" db="EMBL/GenBank/DDBJ databases">
        <authorList>
            <person name="Li R."/>
            <person name="Bekaert M."/>
        </authorList>
    </citation>
    <scope>NUCLEOTIDE SEQUENCE [LARGE SCALE GENOMIC DNA]</scope>
    <source>
        <strain evidence="4">wild</strain>
    </source>
</reference>
<proteinExistence type="predicted"/>
<gene>
    <name evidence="3" type="ORF">MCOR_11407</name>
</gene>
<dbReference type="Gene3D" id="3.10.100.10">
    <property type="entry name" value="Mannose-Binding Protein A, subunit A"/>
    <property type="match status" value="1"/>
</dbReference>
<evidence type="ECO:0000259" key="2">
    <source>
        <dbReference type="PROSITE" id="PS50041"/>
    </source>
</evidence>
<dbReference type="PANTHER" id="PTHR45710:SF26">
    <property type="entry name" value="RH26557P"/>
    <property type="match status" value="1"/>
</dbReference>
<dbReference type="InterPro" id="IPR016186">
    <property type="entry name" value="C-type_lectin-like/link_sf"/>
</dbReference>
<dbReference type="InterPro" id="IPR050828">
    <property type="entry name" value="C-type_lectin/matrix_domain"/>
</dbReference>
<feature type="chain" id="PRO_5026842210" description="C-type lectin domain-containing protein" evidence="1">
    <location>
        <begin position="27"/>
        <end position="182"/>
    </location>
</feature>
<dbReference type="EMBL" id="CACVKT020001971">
    <property type="protein sequence ID" value="CAC5373781.1"/>
    <property type="molecule type" value="Genomic_DNA"/>
</dbReference>
<organism evidence="3 4">
    <name type="scientific">Mytilus coruscus</name>
    <name type="common">Sea mussel</name>
    <dbReference type="NCBI Taxonomy" id="42192"/>
    <lineage>
        <taxon>Eukaryota</taxon>
        <taxon>Metazoa</taxon>
        <taxon>Spiralia</taxon>
        <taxon>Lophotrochozoa</taxon>
        <taxon>Mollusca</taxon>
        <taxon>Bivalvia</taxon>
        <taxon>Autobranchia</taxon>
        <taxon>Pteriomorphia</taxon>
        <taxon>Mytilida</taxon>
        <taxon>Mytiloidea</taxon>
        <taxon>Mytilidae</taxon>
        <taxon>Mytilinae</taxon>
        <taxon>Mytilus</taxon>
    </lineage>
</organism>
<dbReference type="PANTHER" id="PTHR45710">
    <property type="entry name" value="C-TYPE LECTIN DOMAIN-CONTAINING PROTEIN 180"/>
    <property type="match status" value="1"/>
</dbReference>
<keyword evidence="1" id="KW-0732">Signal</keyword>
<feature type="signal peptide" evidence="1">
    <location>
        <begin position="1"/>
        <end position="26"/>
    </location>
</feature>
<dbReference type="AlphaFoldDB" id="A0A6J8ATU2"/>
<dbReference type="OrthoDB" id="6337382at2759"/>
<accession>A0A6J8ATU2</accession>
<dbReference type="Proteomes" id="UP000507470">
    <property type="component" value="Unassembled WGS sequence"/>
</dbReference>
<evidence type="ECO:0000313" key="4">
    <source>
        <dbReference type="Proteomes" id="UP000507470"/>
    </source>
</evidence>
<protein>
    <recommendedName>
        <fullName evidence="2">C-type lectin domain-containing protein</fullName>
    </recommendedName>
</protein>
<evidence type="ECO:0000256" key="1">
    <source>
        <dbReference type="SAM" id="SignalP"/>
    </source>
</evidence>
<keyword evidence="4" id="KW-1185">Reference proteome</keyword>
<name>A0A6J8ATU2_MYTCO</name>